<dbReference type="InterPro" id="IPR011089">
    <property type="entry name" value="GmrSD_C"/>
</dbReference>
<keyword evidence="2" id="KW-0378">Hydrolase</keyword>
<keyword evidence="2" id="KW-0255">Endonuclease</keyword>
<dbReference type="Pfam" id="PF07510">
    <property type="entry name" value="GmrSD_C"/>
    <property type="match status" value="1"/>
</dbReference>
<dbReference type="GO" id="GO:0004519">
    <property type="term" value="F:endonuclease activity"/>
    <property type="evidence" value="ECO:0007669"/>
    <property type="project" value="UniProtKB-KW"/>
</dbReference>
<dbReference type="PANTHER" id="PTHR24094:SF15">
    <property type="entry name" value="AMP-DEPENDENT SYNTHETASE_LIGASE DOMAIN-CONTAINING PROTEIN-RELATED"/>
    <property type="match status" value="1"/>
</dbReference>
<evidence type="ECO:0000259" key="1">
    <source>
        <dbReference type="Pfam" id="PF07510"/>
    </source>
</evidence>
<protein>
    <submittedName>
        <fullName evidence="2">HNH endonuclease</fullName>
    </submittedName>
</protein>
<name>A0A5J5J126_9MICO</name>
<evidence type="ECO:0000313" key="2">
    <source>
        <dbReference type="EMBL" id="KAA9106079.1"/>
    </source>
</evidence>
<comment type="caution">
    <text evidence="2">The sequence shown here is derived from an EMBL/GenBank/DDBJ whole genome shotgun (WGS) entry which is preliminary data.</text>
</comment>
<dbReference type="AlphaFoldDB" id="A0A5J5J126"/>
<dbReference type="PANTHER" id="PTHR24094">
    <property type="entry name" value="SECRETED PROTEIN"/>
    <property type="match status" value="1"/>
</dbReference>
<dbReference type="Proteomes" id="UP000325827">
    <property type="component" value="Unassembled WGS sequence"/>
</dbReference>
<keyword evidence="3" id="KW-1185">Reference proteome</keyword>
<gene>
    <name evidence="2" type="ORF">F6B43_16380</name>
</gene>
<organism evidence="2 3">
    <name type="scientific">Microbacterium rhizomatis</name>
    <dbReference type="NCBI Taxonomy" id="1631477"/>
    <lineage>
        <taxon>Bacteria</taxon>
        <taxon>Bacillati</taxon>
        <taxon>Actinomycetota</taxon>
        <taxon>Actinomycetes</taxon>
        <taxon>Micrococcales</taxon>
        <taxon>Microbacteriaceae</taxon>
        <taxon>Microbacterium</taxon>
    </lineage>
</organism>
<sequence length="226" mass="24949">MWLMASGQVASPAVSMVPDPDLLPLVQAGYASLDETGSYSFDQERIDHQIELLPPSDGVVLSTYERDNFGQRWADTDRNGCDTRNDILRIWMTDTTFKPGTHDCVVLTGMLADPFGGATITFTRGQGTSEAVQIDHLWPLSAAWQRGADTWTYERRLQFANDPLNLTPVDGPLNQSKGDSGPEWMPPNAGYRCTYAARMVLVATGYQLELTSGDRRALETALRNCA</sequence>
<evidence type="ECO:0000313" key="3">
    <source>
        <dbReference type="Proteomes" id="UP000325827"/>
    </source>
</evidence>
<reference evidence="3" key="1">
    <citation type="submission" date="2019-09" db="EMBL/GenBank/DDBJ databases">
        <title>Mumia zhuanghuii sp. nov. isolated from the intestinal contents of plateau pika (Ochotona curzoniae) in the Qinghai-Tibet plateau of China.</title>
        <authorList>
            <person name="Tian Z."/>
        </authorList>
    </citation>
    <scope>NUCLEOTIDE SEQUENCE [LARGE SCALE GENOMIC DNA]</scope>
    <source>
        <strain evidence="3">JCM 30598</strain>
    </source>
</reference>
<dbReference type="OrthoDB" id="5196645at2"/>
<feature type="domain" description="GmrSD restriction endonucleases C-terminal" evidence="1">
    <location>
        <begin position="82"/>
        <end position="212"/>
    </location>
</feature>
<proteinExistence type="predicted"/>
<dbReference type="EMBL" id="VYSA01000004">
    <property type="protein sequence ID" value="KAA9106079.1"/>
    <property type="molecule type" value="Genomic_DNA"/>
</dbReference>
<keyword evidence="2" id="KW-0540">Nuclease</keyword>
<accession>A0A5J5J126</accession>